<dbReference type="Proteomes" id="UP000324222">
    <property type="component" value="Unassembled WGS sequence"/>
</dbReference>
<evidence type="ECO:0000313" key="2">
    <source>
        <dbReference type="EMBL" id="MPD03392.1"/>
    </source>
</evidence>
<evidence type="ECO:0000313" key="3">
    <source>
        <dbReference type="Proteomes" id="UP000324222"/>
    </source>
</evidence>
<organism evidence="2 3">
    <name type="scientific">Portunus trituberculatus</name>
    <name type="common">Swimming crab</name>
    <name type="synonym">Neptunus trituberculatus</name>
    <dbReference type="NCBI Taxonomy" id="210409"/>
    <lineage>
        <taxon>Eukaryota</taxon>
        <taxon>Metazoa</taxon>
        <taxon>Ecdysozoa</taxon>
        <taxon>Arthropoda</taxon>
        <taxon>Crustacea</taxon>
        <taxon>Multicrustacea</taxon>
        <taxon>Malacostraca</taxon>
        <taxon>Eumalacostraca</taxon>
        <taxon>Eucarida</taxon>
        <taxon>Decapoda</taxon>
        <taxon>Pleocyemata</taxon>
        <taxon>Brachyura</taxon>
        <taxon>Eubrachyura</taxon>
        <taxon>Portunoidea</taxon>
        <taxon>Portunidae</taxon>
        <taxon>Portuninae</taxon>
        <taxon>Portunus</taxon>
    </lineage>
</organism>
<feature type="compositionally biased region" description="Acidic residues" evidence="1">
    <location>
        <begin position="27"/>
        <end position="36"/>
    </location>
</feature>
<feature type="region of interest" description="Disordered" evidence="1">
    <location>
        <begin position="1"/>
        <end position="37"/>
    </location>
</feature>
<dbReference type="EMBL" id="VSRR010135914">
    <property type="protein sequence ID" value="MPD03392.1"/>
    <property type="molecule type" value="Genomic_DNA"/>
</dbReference>
<dbReference type="AlphaFoldDB" id="A0A5B7JZ84"/>
<protein>
    <submittedName>
        <fullName evidence="2">Uncharacterized protein</fullName>
    </submittedName>
</protein>
<evidence type="ECO:0000256" key="1">
    <source>
        <dbReference type="SAM" id="MobiDB-lite"/>
    </source>
</evidence>
<reference evidence="2 3" key="1">
    <citation type="submission" date="2019-05" db="EMBL/GenBank/DDBJ databases">
        <title>Another draft genome of Portunus trituberculatus and its Hox gene families provides insights of decapod evolution.</title>
        <authorList>
            <person name="Jeong J.-H."/>
            <person name="Song I."/>
            <person name="Kim S."/>
            <person name="Choi T."/>
            <person name="Kim D."/>
            <person name="Ryu S."/>
            <person name="Kim W."/>
        </authorList>
    </citation>
    <scope>NUCLEOTIDE SEQUENCE [LARGE SCALE GENOMIC DNA]</scope>
    <source>
        <tissue evidence="2">Muscle</tissue>
    </source>
</reference>
<proteinExistence type="predicted"/>
<accession>A0A5B7JZ84</accession>
<comment type="caution">
    <text evidence="2">The sequence shown here is derived from an EMBL/GenBank/DDBJ whole genome shotgun (WGS) entry which is preliminary data.</text>
</comment>
<sequence length="74" mass="8176">MASRRDSREAQWVFRSSTASRRANTCGEEEGEEMEAQDFSAVPNTDSLLEAAWAVPVRGDVIRWKGGSGITRMA</sequence>
<gene>
    <name evidence="2" type="ORF">E2C01_099028</name>
</gene>
<name>A0A5B7JZ84_PORTR</name>
<feature type="compositionally biased region" description="Polar residues" evidence="1">
    <location>
        <begin position="14"/>
        <end position="23"/>
    </location>
</feature>
<keyword evidence="3" id="KW-1185">Reference proteome</keyword>